<evidence type="ECO:0000313" key="2">
    <source>
        <dbReference type="EMBL" id="EFV11795.2"/>
    </source>
</evidence>
<name>E5XUV9_SEGRC</name>
<proteinExistence type="predicted"/>
<keyword evidence="3" id="KW-1185">Reference proteome</keyword>
<dbReference type="STRING" id="679197.HMPREF9336_03281"/>
<dbReference type="RefSeq" id="WP_021029881.1">
    <property type="nucleotide sequence ID" value="NZ_KI391953.1"/>
</dbReference>
<comment type="caution">
    <text evidence="2">The sequence shown here is derived from an EMBL/GenBank/DDBJ whole genome shotgun (WGS) entry which is preliminary data.</text>
</comment>
<gene>
    <name evidence="2" type="ORF">HMPREF9336_03281</name>
</gene>
<feature type="compositionally biased region" description="Basic and acidic residues" evidence="1">
    <location>
        <begin position="207"/>
        <end position="216"/>
    </location>
</feature>
<protein>
    <submittedName>
        <fullName evidence="2">Uncharacterized protein</fullName>
    </submittedName>
</protein>
<evidence type="ECO:0000256" key="1">
    <source>
        <dbReference type="SAM" id="MobiDB-lite"/>
    </source>
</evidence>
<feature type="region of interest" description="Disordered" evidence="1">
    <location>
        <begin position="207"/>
        <end position="241"/>
    </location>
</feature>
<dbReference type="HOGENOM" id="CLU_767023_0_0_11"/>
<dbReference type="AlphaFoldDB" id="E5XUV9"/>
<dbReference type="OrthoDB" id="4760637at2"/>
<organism evidence="2 3">
    <name type="scientific">Segniliparus rugosus (strain ATCC BAA-974 / DSM 45345 / CCUG 50838 / CIP 108380 / JCM 13579 / CDC 945)</name>
    <dbReference type="NCBI Taxonomy" id="679197"/>
    <lineage>
        <taxon>Bacteria</taxon>
        <taxon>Bacillati</taxon>
        <taxon>Actinomycetota</taxon>
        <taxon>Actinomycetes</taxon>
        <taxon>Mycobacteriales</taxon>
        <taxon>Segniliparaceae</taxon>
        <taxon>Segniliparus</taxon>
    </lineage>
</organism>
<dbReference type="EMBL" id="ACZI02000001">
    <property type="protein sequence ID" value="EFV11795.2"/>
    <property type="molecule type" value="Genomic_DNA"/>
</dbReference>
<evidence type="ECO:0000313" key="3">
    <source>
        <dbReference type="Proteomes" id="UP000004816"/>
    </source>
</evidence>
<sequence length="361" mass="37788">MRESFVRSVVVASTLAALAGCAYQEAQTGSDDMGRVPPDPYFFAGPLDGSASGDNTVLLINRAIRRIDVCGLVDPLASAQKIPGFYSWGYHNAVGEHSRDLSSCRLFIQTAQPNGRTRGDSDLLFVGKKSDIPALRDARKDGDLLIAEPEGRPCLAAAPLDLASLPDAPAISPQNQTYLAAESSAAPRSCDQAAAIVVAAKDKAAQRLPHRDERSPTRLALDDPCSLGGPELGRRTAQSSKFDGQTPSCDFLLAAAPQREVRITFVLVAPSEEASWREQTVDGTDVRIAPAQPGGASDCGEAYAVLPEPPLMPIRASGGIAGAADARTPAIRVSGTSVRAQFHSCDALAQIAASAEAKAGT</sequence>
<accession>E5XUV9</accession>
<dbReference type="PROSITE" id="PS51257">
    <property type="entry name" value="PROKAR_LIPOPROTEIN"/>
    <property type="match status" value="1"/>
</dbReference>
<reference evidence="2 3" key="1">
    <citation type="journal article" date="2011" name="Stand. Genomic Sci.">
        <title>High quality draft genome sequence of Segniliparus rugosus CDC 945(T)= (ATCC BAA-974(T)).</title>
        <authorList>
            <person name="Earl A.M."/>
            <person name="Desjardins C.A."/>
            <person name="Fitzgerald M.G."/>
            <person name="Arachchi H.M."/>
            <person name="Zeng Q."/>
            <person name="Mehta T."/>
            <person name="Griggs A."/>
            <person name="Birren B.W."/>
            <person name="Toney N.C."/>
            <person name="Carr J."/>
            <person name="Posey J."/>
            <person name="Butler W.R."/>
        </authorList>
    </citation>
    <scope>NUCLEOTIDE SEQUENCE [LARGE SCALE GENOMIC DNA]</scope>
    <source>
        <strain evidence="3">ATCC BAA-974 / DSM 45345 / CCUG 50838 / CIP 108380 / JCM 13579 / CDC 945</strain>
    </source>
</reference>
<dbReference type="Proteomes" id="UP000004816">
    <property type="component" value="Unassembled WGS sequence"/>
</dbReference>